<dbReference type="AlphaFoldDB" id="A0A3E2HIY0"/>
<feature type="transmembrane region" description="Helical" evidence="7">
    <location>
        <begin position="527"/>
        <end position="549"/>
    </location>
</feature>
<dbReference type="GO" id="GO:0016020">
    <property type="term" value="C:membrane"/>
    <property type="evidence" value="ECO:0007669"/>
    <property type="project" value="UniProtKB-SubCell"/>
</dbReference>
<dbReference type="InterPro" id="IPR032466">
    <property type="entry name" value="Metal_Hydrolase"/>
</dbReference>
<comment type="subcellular location">
    <subcellularLocation>
        <location evidence="1">Membrane</location>
        <topology evidence="1">Multi-pass membrane protein</topology>
    </subcellularLocation>
</comment>
<evidence type="ECO:0000256" key="5">
    <source>
        <dbReference type="PROSITE-ProRule" id="PRU00205"/>
    </source>
</evidence>
<evidence type="ECO:0000259" key="8">
    <source>
        <dbReference type="PROSITE" id="PS50922"/>
    </source>
</evidence>
<dbReference type="SUPFAM" id="SSF51556">
    <property type="entry name" value="Metallo-dependent hydrolases"/>
    <property type="match status" value="1"/>
</dbReference>
<dbReference type="PANTHER" id="PTHR32027:SF0">
    <property type="entry name" value="CYTOSINE DEAMINASE"/>
    <property type="match status" value="1"/>
</dbReference>
<evidence type="ECO:0000313" key="10">
    <source>
        <dbReference type="Proteomes" id="UP000258309"/>
    </source>
</evidence>
<comment type="caution">
    <text evidence="9">The sequence shown here is derived from an EMBL/GenBank/DDBJ whole genome shotgun (WGS) entry which is preliminary data.</text>
</comment>
<feature type="compositionally biased region" description="Basic and acidic residues" evidence="6">
    <location>
        <begin position="772"/>
        <end position="784"/>
    </location>
</feature>
<feature type="transmembrane region" description="Helical" evidence="7">
    <location>
        <begin position="618"/>
        <end position="639"/>
    </location>
</feature>
<protein>
    <recommendedName>
        <fullName evidence="8">TLC domain-containing protein</fullName>
    </recommendedName>
</protein>
<accession>A0A3E2HIY0</accession>
<evidence type="ECO:0000256" key="1">
    <source>
        <dbReference type="ARBA" id="ARBA00004141"/>
    </source>
</evidence>
<dbReference type="PANTHER" id="PTHR32027">
    <property type="entry name" value="CYTOSINE DEAMINASE"/>
    <property type="match status" value="1"/>
</dbReference>
<keyword evidence="10" id="KW-1185">Reference proteome</keyword>
<dbReference type="EMBL" id="NCSJ02000036">
    <property type="protein sequence ID" value="RFU33390.1"/>
    <property type="molecule type" value="Genomic_DNA"/>
</dbReference>
<dbReference type="Gene3D" id="3.20.20.140">
    <property type="entry name" value="Metal-dependent hydrolases"/>
    <property type="match status" value="1"/>
</dbReference>
<feature type="non-terminal residue" evidence="9">
    <location>
        <position position="1"/>
    </location>
</feature>
<dbReference type="Pfam" id="PF03798">
    <property type="entry name" value="TRAM_LAG1_CLN8"/>
    <property type="match status" value="1"/>
</dbReference>
<keyword evidence="3 7" id="KW-1133">Transmembrane helix</keyword>
<dbReference type="OrthoDB" id="10266980at2759"/>
<gene>
    <name evidence="9" type="ORF">B7463_g2969</name>
</gene>
<evidence type="ECO:0000256" key="7">
    <source>
        <dbReference type="SAM" id="Phobius"/>
    </source>
</evidence>
<feature type="domain" description="TLC" evidence="8">
    <location>
        <begin position="520"/>
        <end position="747"/>
    </location>
</feature>
<dbReference type="Proteomes" id="UP000258309">
    <property type="component" value="Unassembled WGS sequence"/>
</dbReference>
<dbReference type="InterPro" id="IPR052349">
    <property type="entry name" value="Metallo-hydrolase_Enzymes"/>
</dbReference>
<feature type="transmembrane region" description="Helical" evidence="7">
    <location>
        <begin position="487"/>
        <end position="506"/>
    </location>
</feature>
<dbReference type="InterPro" id="IPR006634">
    <property type="entry name" value="TLC-dom"/>
</dbReference>
<proteinExistence type="predicted"/>
<keyword evidence="2 5" id="KW-0812">Transmembrane</keyword>
<feature type="non-terminal residue" evidence="9">
    <location>
        <position position="799"/>
    </location>
</feature>
<feature type="compositionally biased region" description="Acidic residues" evidence="6">
    <location>
        <begin position="786"/>
        <end position="799"/>
    </location>
</feature>
<feature type="transmembrane region" description="Helical" evidence="7">
    <location>
        <begin position="561"/>
        <end position="581"/>
    </location>
</feature>
<sequence>MDPHLSSENLDVKNVRIAGQPSDSIWNICCKDGLISSISSVELSDSNRKLVRGFVAPSLCHPHIHLDKCFLLSHPKYADLEIKIGDFKEALTLTDQAKARFEHDDLMERGRALIQESIRFGVTHMRAFVEVDLTVGMKCLEVGLALKEQYKNCCYVQICVFAQDPLFSYEDNGEAMTSLIDQAVKMPGVEALGSTPYVEKGKEALIRNIKHAITVAKQNNLHLDFHMDYNLDPNNDAFTMDAIHWLKSFDWPLNKTVLFGHCTRLTLFTPDQWRQLRKEIGELPVYFAGLPTSDMFMMGRPSPETGGSQRPRGTLQVLEMIQRYGLNAAIGINNVGNAFTPQGTCDPLSLASLVVGMYQAGTKKDAELLYQCVSSRAKAAIGVEHPTQDVELFKSGAPANFVLFDKFGDDKMGASGTRSFRERKSIQELVTDAGHDRMTVFNGQVFKMLNTLDDPFFIPRQEWLSKAVQPFADYFGLTTLPLHIHEVLASFLTYTFINLVIGPWISKLVFPVKYMKLSADRRINWDVHVVSLFQSIMISALALVVMFTDEDRKNMTWEERVWGYTGRGGMIQGLATGYFLWDFMITIQHLRLFGVDMLGHAVSALVVFSFGFRPFVNYYASTFILYELSTIFLNFHWFFDKLDLTGTRGQLYNGIVLLITFFGCRLVWGTYQSLRVYQDLWAALHYNPAKSAKVKTSPNHEEMMQFASDKQIPLWLPLLYLASNILLNTLNFHWFSKMIATIRKRFQPPKQVKNEKAAVVMSTGANGNVTVDVDKTEVRRRQPATEDAEEDENEIPPAV</sequence>
<name>A0A3E2HIY0_SCYLI</name>
<evidence type="ECO:0000256" key="6">
    <source>
        <dbReference type="SAM" id="MobiDB-lite"/>
    </source>
</evidence>
<keyword evidence="4 5" id="KW-0472">Membrane</keyword>
<feature type="transmembrane region" description="Helical" evidence="7">
    <location>
        <begin position="651"/>
        <end position="671"/>
    </location>
</feature>
<dbReference type="GO" id="GO:0016814">
    <property type="term" value="F:hydrolase activity, acting on carbon-nitrogen (but not peptide) bonds, in cyclic amidines"/>
    <property type="evidence" value="ECO:0007669"/>
    <property type="project" value="TreeGrafter"/>
</dbReference>
<dbReference type="STRING" id="5539.A0A3E2HIY0"/>
<dbReference type="SMART" id="SM00724">
    <property type="entry name" value="TLC"/>
    <property type="match status" value="1"/>
</dbReference>
<feature type="transmembrane region" description="Helical" evidence="7">
    <location>
        <begin position="714"/>
        <end position="735"/>
    </location>
</feature>
<evidence type="ECO:0000256" key="2">
    <source>
        <dbReference type="ARBA" id="ARBA00022692"/>
    </source>
</evidence>
<dbReference type="PROSITE" id="PS50922">
    <property type="entry name" value="TLC"/>
    <property type="match status" value="1"/>
</dbReference>
<reference evidence="9 10" key="1">
    <citation type="submission" date="2018-05" db="EMBL/GenBank/DDBJ databases">
        <title>Draft genome sequence of Scytalidium lignicola DSM 105466, a ubiquitous saprotrophic fungus.</title>
        <authorList>
            <person name="Buettner E."/>
            <person name="Gebauer A.M."/>
            <person name="Hofrichter M."/>
            <person name="Liers C."/>
            <person name="Kellner H."/>
        </authorList>
    </citation>
    <scope>NUCLEOTIDE SEQUENCE [LARGE SCALE GENOMIC DNA]</scope>
    <source>
        <strain evidence="9 10">DSM 105466</strain>
    </source>
</reference>
<feature type="transmembrane region" description="Helical" evidence="7">
    <location>
        <begin position="593"/>
        <end position="612"/>
    </location>
</feature>
<evidence type="ECO:0000313" key="9">
    <source>
        <dbReference type="EMBL" id="RFU33390.1"/>
    </source>
</evidence>
<evidence type="ECO:0000256" key="3">
    <source>
        <dbReference type="ARBA" id="ARBA00022989"/>
    </source>
</evidence>
<feature type="region of interest" description="Disordered" evidence="6">
    <location>
        <begin position="770"/>
        <end position="799"/>
    </location>
</feature>
<evidence type="ECO:0000256" key="4">
    <source>
        <dbReference type="ARBA" id="ARBA00023136"/>
    </source>
</evidence>
<organism evidence="9 10">
    <name type="scientific">Scytalidium lignicola</name>
    <name type="common">Hyphomycete</name>
    <dbReference type="NCBI Taxonomy" id="5539"/>
    <lineage>
        <taxon>Eukaryota</taxon>
        <taxon>Fungi</taxon>
        <taxon>Dikarya</taxon>
        <taxon>Ascomycota</taxon>
        <taxon>Pezizomycotina</taxon>
        <taxon>Leotiomycetes</taxon>
        <taxon>Leotiomycetes incertae sedis</taxon>
        <taxon>Scytalidium</taxon>
    </lineage>
</organism>